<organism evidence="2 3">
    <name type="scientific">Trifolium medium</name>
    <dbReference type="NCBI Taxonomy" id="97028"/>
    <lineage>
        <taxon>Eukaryota</taxon>
        <taxon>Viridiplantae</taxon>
        <taxon>Streptophyta</taxon>
        <taxon>Embryophyta</taxon>
        <taxon>Tracheophyta</taxon>
        <taxon>Spermatophyta</taxon>
        <taxon>Magnoliopsida</taxon>
        <taxon>eudicotyledons</taxon>
        <taxon>Gunneridae</taxon>
        <taxon>Pentapetalae</taxon>
        <taxon>rosids</taxon>
        <taxon>fabids</taxon>
        <taxon>Fabales</taxon>
        <taxon>Fabaceae</taxon>
        <taxon>Papilionoideae</taxon>
        <taxon>50 kb inversion clade</taxon>
        <taxon>NPAAA clade</taxon>
        <taxon>Hologalegina</taxon>
        <taxon>IRL clade</taxon>
        <taxon>Trifolieae</taxon>
        <taxon>Trifolium</taxon>
    </lineage>
</organism>
<feature type="non-terminal residue" evidence="2">
    <location>
        <position position="1"/>
    </location>
</feature>
<feature type="signal peptide" evidence="1">
    <location>
        <begin position="1"/>
        <end position="19"/>
    </location>
</feature>
<dbReference type="EMBL" id="LXQA010515361">
    <property type="protein sequence ID" value="MCI56621.1"/>
    <property type="molecule type" value="Genomic_DNA"/>
</dbReference>
<feature type="chain" id="PRO_5017252423" evidence="1">
    <location>
        <begin position="20"/>
        <end position="53"/>
    </location>
</feature>
<keyword evidence="1" id="KW-0732">Signal</keyword>
<comment type="caution">
    <text evidence="2">The sequence shown here is derived from an EMBL/GenBank/DDBJ whole genome shotgun (WGS) entry which is preliminary data.</text>
</comment>
<reference evidence="2 3" key="1">
    <citation type="journal article" date="2018" name="Front. Plant Sci.">
        <title>Red Clover (Trifolium pratense) and Zigzag Clover (T. medium) - A Picture of Genomic Similarities and Differences.</title>
        <authorList>
            <person name="Dluhosova J."/>
            <person name="Istvanek J."/>
            <person name="Nedelnik J."/>
            <person name="Repkova J."/>
        </authorList>
    </citation>
    <scope>NUCLEOTIDE SEQUENCE [LARGE SCALE GENOMIC DNA]</scope>
    <source>
        <strain evidence="3">cv. 10/8</strain>
        <tissue evidence="2">Leaf</tissue>
    </source>
</reference>
<dbReference type="Proteomes" id="UP000265520">
    <property type="component" value="Unassembled WGS sequence"/>
</dbReference>
<proteinExistence type="predicted"/>
<sequence>SVVSAVAVSLAVCVSGAVGFYDAGFVVDLDIVAVCVNDDFRLWTSLASSALLG</sequence>
<evidence type="ECO:0000256" key="1">
    <source>
        <dbReference type="SAM" id="SignalP"/>
    </source>
</evidence>
<keyword evidence="3" id="KW-1185">Reference proteome</keyword>
<accession>A0A392T698</accession>
<name>A0A392T698_9FABA</name>
<evidence type="ECO:0000313" key="2">
    <source>
        <dbReference type="EMBL" id="MCI56621.1"/>
    </source>
</evidence>
<protein>
    <submittedName>
        <fullName evidence="2">Uncharacterized protein</fullName>
    </submittedName>
</protein>
<evidence type="ECO:0000313" key="3">
    <source>
        <dbReference type="Proteomes" id="UP000265520"/>
    </source>
</evidence>
<dbReference type="AlphaFoldDB" id="A0A392T698"/>